<keyword evidence="1" id="KW-1133">Transmembrane helix</keyword>
<name>A0AAU9J0K6_9CILI</name>
<dbReference type="AlphaFoldDB" id="A0AAU9J0K6"/>
<evidence type="ECO:0000313" key="3">
    <source>
        <dbReference type="Proteomes" id="UP001162131"/>
    </source>
</evidence>
<gene>
    <name evidence="2" type="ORF">BSTOLATCC_MIC26262</name>
</gene>
<proteinExistence type="predicted"/>
<evidence type="ECO:0000313" key="2">
    <source>
        <dbReference type="EMBL" id="CAG9320345.1"/>
    </source>
</evidence>
<dbReference type="Proteomes" id="UP001162131">
    <property type="component" value="Unassembled WGS sequence"/>
</dbReference>
<feature type="transmembrane region" description="Helical" evidence="1">
    <location>
        <begin position="33"/>
        <end position="53"/>
    </location>
</feature>
<evidence type="ECO:0000256" key="1">
    <source>
        <dbReference type="SAM" id="Phobius"/>
    </source>
</evidence>
<organism evidence="2 3">
    <name type="scientific">Blepharisma stoltei</name>
    <dbReference type="NCBI Taxonomy" id="1481888"/>
    <lineage>
        <taxon>Eukaryota</taxon>
        <taxon>Sar</taxon>
        <taxon>Alveolata</taxon>
        <taxon>Ciliophora</taxon>
        <taxon>Postciliodesmatophora</taxon>
        <taxon>Heterotrichea</taxon>
        <taxon>Heterotrichida</taxon>
        <taxon>Blepharismidae</taxon>
        <taxon>Blepharisma</taxon>
    </lineage>
</organism>
<sequence length="117" mass="13705">MKQLSIIINYNRVQQFEIFAKGSLKFDKILESLFFFAYGAINILMLEISFSIGSSFPIKWNFHYELSEVLISLLKKENLILIEMHKDGFRQTQIDTFFPGINIGHLLRQAWSARPVF</sequence>
<dbReference type="EMBL" id="CAJZBQ010000025">
    <property type="protein sequence ID" value="CAG9320345.1"/>
    <property type="molecule type" value="Genomic_DNA"/>
</dbReference>
<protein>
    <submittedName>
        <fullName evidence="2">Uncharacterized protein</fullName>
    </submittedName>
</protein>
<keyword evidence="3" id="KW-1185">Reference proteome</keyword>
<accession>A0AAU9J0K6</accession>
<keyword evidence="1" id="KW-0472">Membrane</keyword>
<reference evidence="2" key="1">
    <citation type="submission" date="2021-09" db="EMBL/GenBank/DDBJ databases">
        <authorList>
            <consortium name="AG Swart"/>
            <person name="Singh M."/>
            <person name="Singh A."/>
            <person name="Seah K."/>
            <person name="Emmerich C."/>
        </authorList>
    </citation>
    <scope>NUCLEOTIDE SEQUENCE</scope>
    <source>
        <strain evidence="2">ATCC30299</strain>
    </source>
</reference>
<comment type="caution">
    <text evidence="2">The sequence shown here is derived from an EMBL/GenBank/DDBJ whole genome shotgun (WGS) entry which is preliminary data.</text>
</comment>
<keyword evidence="1" id="KW-0812">Transmembrane</keyword>